<comment type="caution">
    <text evidence="1">The sequence shown here is derived from an EMBL/GenBank/DDBJ whole genome shotgun (WGS) entry which is preliminary data.</text>
</comment>
<evidence type="ECO:0000313" key="2">
    <source>
        <dbReference type="Proteomes" id="UP001362999"/>
    </source>
</evidence>
<name>A0AAW0ECY5_9AGAR</name>
<dbReference type="InterPro" id="IPR032675">
    <property type="entry name" value="LRR_dom_sf"/>
</dbReference>
<dbReference type="SUPFAM" id="SSF52047">
    <property type="entry name" value="RNI-like"/>
    <property type="match status" value="1"/>
</dbReference>
<dbReference type="Gene3D" id="3.80.10.10">
    <property type="entry name" value="Ribonuclease Inhibitor"/>
    <property type="match status" value="1"/>
</dbReference>
<dbReference type="Proteomes" id="UP001362999">
    <property type="component" value="Unassembled WGS sequence"/>
</dbReference>
<reference evidence="1 2" key="1">
    <citation type="journal article" date="2024" name="J Genomics">
        <title>Draft genome sequencing and assembly of Favolaschia claudopus CIRM-BRFM 2984 isolated from oak limbs.</title>
        <authorList>
            <person name="Navarro D."/>
            <person name="Drula E."/>
            <person name="Chaduli D."/>
            <person name="Cazenave R."/>
            <person name="Ahrendt S."/>
            <person name="Wang J."/>
            <person name="Lipzen A."/>
            <person name="Daum C."/>
            <person name="Barry K."/>
            <person name="Grigoriev I.V."/>
            <person name="Favel A."/>
            <person name="Rosso M.N."/>
            <person name="Martin F."/>
        </authorList>
    </citation>
    <scope>NUCLEOTIDE SEQUENCE [LARGE SCALE GENOMIC DNA]</scope>
    <source>
        <strain evidence="1 2">CIRM-BRFM 2984</strain>
    </source>
</reference>
<dbReference type="Gene3D" id="1.20.1280.50">
    <property type="match status" value="1"/>
</dbReference>
<sequence length="427" mass="47872">MNHCNVLALPTEITAEIFVECLALFEPLCLPPSLQSAPTALSCVCSQWRAIALSTSALWSQLTMECGKFAPKIISEADLVENTVDTWLKRAGPRPISLAVEYSSEGPEIYPFSRLRGIIHCWSHQIQHLRLNLGESRYVDILELEKPSFPLLRTVALGCAQRRRGFTPPVKPVLFDKAPNLTYLRFLDGGVTPTLFALPWSQLTECEGALWDSQLFSLAPALIKLTCSLHAGMDYPSDFIVHHELRSLNLYIHEPVLHIVILPFLTLPELRHLDISAVDGYLYRPLGPFLIRSSPPLQSLTLMGNEFCLALWPQFIVSIANTLEYLEIVESDGEASRFLSPDLFSPLTRIQSLTFRDVSILSVMQLELMVDFLDALANKPRIFKMSWKVPALLYGTMDFGAVGDDLARLRAGMDIQLSRCEETVTPM</sequence>
<evidence type="ECO:0008006" key="3">
    <source>
        <dbReference type="Google" id="ProtNLM"/>
    </source>
</evidence>
<dbReference type="AlphaFoldDB" id="A0AAW0ECY5"/>
<organism evidence="1 2">
    <name type="scientific">Favolaschia claudopus</name>
    <dbReference type="NCBI Taxonomy" id="2862362"/>
    <lineage>
        <taxon>Eukaryota</taxon>
        <taxon>Fungi</taxon>
        <taxon>Dikarya</taxon>
        <taxon>Basidiomycota</taxon>
        <taxon>Agaricomycotina</taxon>
        <taxon>Agaricomycetes</taxon>
        <taxon>Agaricomycetidae</taxon>
        <taxon>Agaricales</taxon>
        <taxon>Marasmiineae</taxon>
        <taxon>Mycenaceae</taxon>
        <taxon>Favolaschia</taxon>
    </lineage>
</organism>
<protein>
    <recommendedName>
        <fullName evidence="3">F-box domain-containing protein</fullName>
    </recommendedName>
</protein>
<accession>A0AAW0ECY5</accession>
<evidence type="ECO:0000313" key="1">
    <source>
        <dbReference type="EMBL" id="KAK7062000.1"/>
    </source>
</evidence>
<keyword evidence="2" id="KW-1185">Reference proteome</keyword>
<proteinExistence type="predicted"/>
<dbReference type="EMBL" id="JAWWNJ010000002">
    <property type="protein sequence ID" value="KAK7062000.1"/>
    <property type="molecule type" value="Genomic_DNA"/>
</dbReference>
<gene>
    <name evidence="1" type="ORF">R3P38DRAFT_2678356</name>
</gene>